<protein>
    <submittedName>
        <fullName evidence="2">Cbs domain-containing protein</fullName>
    </submittedName>
</protein>
<sequence length="394" mass="44287">MAQPQRVPAFDEATGQVYVETQVPVTSMVPAWPDRCNGRKMKPQSYRHRELGTPSLYDMAMRSCAWHINLFLPSDLQSAEWYFAHRIYEHLQKNQNLTANAWSLFQQAFPGEAELNHTYPIRIPVLYGQSTSELPSIQRWLRLLPFSHLSLLNIQSLCLRLGDLITLTDLPNLGVLLMRSAYGEWPQELDDKAMRDWSRVVKEKDAFTQLRVVGLHHHAASLAATLKGLSQFPALQICTVEPQPPLASSQAAISQIASAALPFELLVDDYTYTDDGDTPEAIWSKGNLSGILGHVKMKMLYDLAGRMHSHQNPEDSASPAILSVYYGAEQNLAYNRYPLWFKRLGDVRTESQDGRLKKRSQGHGGDDISGGVKKRKRVRGGKQMDIGSLLEGFG</sequence>
<evidence type="ECO:0000256" key="1">
    <source>
        <dbReference type="SAM" id="MobiDB-lite"/>
    </source>
</evidence>
<evidence type="ECO:0000313" key="2">
    <source>
        <dbReference type="EMBL" id="KAF9731614.1"/>
    </source>
</evidence>
<proteinExistence type="predicted"/>
<name>A0A9P6GCB9_9PLEO</name>
<dbReference type="Proteomes" id="UP000756921">
    <property type="component" value="Unassembled WGS sequence"/>
</dbReference>
<dbReference type="EMBL" id="WJXW01000012">
    <property type="protein sequence ID" value="KAF9731614.1"/>
    <property type="molecule type" value="Genomic_DNA"/>
</dbReference>
<dbReference type="OrthoDB" id="5273928at2759"/>
<comment type="caution">
    <text evidence="2">The sequence shown here is derived from an EMBL/GenBank/DDBJ whole genome shotgun (WGS) entry which is preliminary data.</text>
</comment>
<dbReference type="AlphaFoldDB" id="A0A9P6GCB9"/>
<organism evidence="2 3">
    <name type="scientific">Paraphaeosphaeria minitans</name>
    <dbReference type="NCBI Taxonomy" id="565426"/>
    <lineage>
        <taxon>Eukaryota</taxon>
        <taxon>Fungi</taxon>
        <taxon>Dikarya</taxon>
        <taxon>Ascomycota</taxon>
        <taxon>Pezizomycotina</taxon>
        <taxon>Dothideomycetes</taxon>
        <taxon>Pleosporomycetidae</taxon>
        <taxon>Pleosporales</taxon>
        <taxon>Massarineae</taxon>
        <taxon>Didymosphaeriaceae</taxon>
        <taxon>Paraphaeosphaeria</taxon>
    </lineage>
</organism>
<evidence type="ECO:0000313" key="3">
    <source>
        <dbReference type="Proteomes" id="UP000756921"/>
    </source>
</evidence>
<keyword evidence="3" id="KW-1185">Reference proteome</keyword>
<gene>
    <name evidence="2" type="ORF">PMIN01_10631</name>
</gene>
<reference evidence="2" key="1">
    <citation type="journal article" date="2020" name="Mol. Plant Microbe Interact.">
        <title>Genome Sequence of the Biocontrol Agent Coniothyrium minitans strain Conio (IMI 134523).</title>
        <authorList>
            <person name="Patel D."/>
            <person name="Shittu T.A."/>
            <person name="Baroncelli R."/>
            <person name="Muthumeenakshi S."/>
            <person name="Osborne T.H."/>
            <person name="Janganan T.K."/>
            <person name="Sreenivasaprasad S."/>
        </authorList>
    </citation>
    <scope>NUCLEOTIDE SEQUENCE</scope>
    <source>
        <strain evidence="2">Conio</strain>
    </source>
</reference>
<accession>A0A9P6GCB9</accession>
<feature type="region of interest" description="Disordered" evidence="1">
    <location>
        <begin position="351"/>
        <end position="380"/>
    </location>
</feature>